<sequence length="554" mass="59999">MPDSGVRHARAIASRYRLVRELGRGGTGSVWQAHDEVLSRDVALKRVPVPVHATPADRDQAARRIRRWSRATARLRHPSVIRVHDVVDDSDGLWIVMELLDVESLEDRLARLGPLPEREAARIVLHVLDALRVAHAAGIAHGDIRPANILLGPDGEVVLTDFGIAPPSGYPTITTRGTIVGSLSYMAPERIRGEEVGAESDLWSLGATLFAAVEGEPPYDRRDPVAALTQEPPPVQRTWLLRPALLGLLRRDRASRITADQAIDLLTIAVADLDREIMEVPDAVRSSGEFAWFIRREDPAPGQSGEGIPRKRGAHGVTWWDRGSAALREGTAYWAAWLEATYGAPDVVRTPTTSGRHVRKSRFFGLLGLKDSRAQTGFTASLLSMVVTTLVAFSLPVSVPWMIVLPPAFMALLVLIAPSLPESLTPDAGWPRWTLVAGTLLPFSGVTILLASAGAFQIAMIGAGLWLGYLSMLTWRLSPVAAVAPLVGAAIYLVSLAVGLLELYSGTPLLRLPAAILLAQVGALAAAWWSGWAASVVWRQQYRPISLTALQESS</sequence>
<dbReference type="PANTHER" id="PTHR45832:SF22">
    <property type="entry name" value="SERINE_THREONINE-PROTEIN KINASE SAMKA-RELATED"/>
    <property type="match status" value="1"/>
</dbReference>
<evidence type="ECO:0000256" key="1">
    <source>
        <dbReference type="ARBA" id="ARBA00008874"/>
    </source>
</evidence>
<dbReference type="PANTHER" id="PTHR45832">
    <property type="entry name" value="SERINE/THREONINE-PROTEIN KINASE SAMKA-RELATED-RELATED"/>
    <property type="match status" value="1"/>
</dbReference>
<dbReference type="CDD" id="cd14014">
    <property type="entry name" value="STKc_PknB_like"/>
    <property type="match status" value="1"/>
</dbReference>
<dbReference type="PROSITE" id="PS00107">
    <property type="entry name" value="PROTEIN_KINASE_ATP"/>
    <property type="match status" value="1"/>
</dbReference>
<dbReference type="AlphaFoldDB" id="A0A5M3X8Q8"/>
<feature type="binding site" evidence="4">
    <location>
        <position position="45"/>
    </location>
    <ligand>
        <name>ATP</name>
        <dbReference type="ChEBI" id="CHEBI:30616"/>
    </ligand>
</feature>
<evidence type="ECO:0000313" key="8">
    <source>
        <dbReference type="Proteomes" id="UP000331127"/>
    </source>
</evidence>
<dbReference type="GO" id="GO:0005524">
    <property type="term" value="F:ATP binding"/>
    <property type="evidence" value="ECO:0007669"/>
    <property type="project" value="UniProtKB-UniRule"/>
</dbReference>
<dbReference type="InterPro" id="IPR000719">
    <property type="entry name" value="Prot_kinase_dom"/>
</dbReference>
<feature type="transmembrane region" description="Helical" evidence="5">
    <location>
        <begin position="440"/>
        <end position="468"/>
    </location>
</feature>
<reference evidence="7 8" key="1">
    <citation type="submission" date="2019-10" db="EMBL/GenBank/DDBJ databases">
        <title>Whole genome shotgun sequence of Acrocarpospora macrocephala NBRC 16266.</title>
        <authorList>
            <person name="Ichikawa N."/>
            <person name="Kimura A."/>
            <person name="Kitahashi Y."/>
            <person name="Komaki H."/>
            <person name="Oguchi A."/>
        </authorList>
    </citation>
    <scope>NUCLEOTIDE SEQUENCE [LARGE SCALE GENOMIC DNA]</scope>
    <source>
        <strain evidence="7 8">NBRC 16266</strain>
    </source>
</reference>
<evidence type="ECO:0000256" key="4">
    <source>
        <dbReference type="PROSITE-ProRule" id="PRU10141"/>
    </source>
</evidence>
<dbReference type="EMBL" id="BLAE01000060">
    <property type="protein sequence ID" value="GES14518.1"/>
    <property type="molecule type" value="Genomic_DNA"/>
</dbReference>
<evidence type="ECO:0000256" key="3">
    <source>
        <dbReference type="ARBA" id="ARBA00022840"/>
    </source>
</evidence>
<feature type="transmembrane region" description="Helical" evidence="5">
    <location>
        <begin position="513"/>
        <end position="538"/>
    </location>
</feature>
<dbReference type="Gene3D" id="3.30.200.20">
    <property type="entry name" value="Phosphorylase Kinase, domain 1"/>
    <property type="match status" value="1"/>
</dbReference>
<comment type="similarity">
    <text evidence="1">Belongs to the protein kinase superfamily. STE Ser/Thr protein kinase family. STE20 subfamily.</text>
</comment>
<gene>
    <name evidence="7" type="ORF">Amac_081150</name>
</gene>
<name>A0A5M3X8Q8_9ACTN</name>
<keyword evidence="8" id="KW-1185">Reference proteome</keyword>
<dbReference type="PROSITE" id="PS50011">
    <property type="entry name" value="PROTEIN_KINASE_DOM"/>
    <property type="match status" value="1"/>
</dbReference>
<keyword evidence="2 4" id="KW-0547">Nucleotide-binding</keyword>
<keyword evidence="5" id="KW-1133">Transmembrane helix</keyword>
<feature type="domain" description="Protein kinase" evidence="6">
    <location>
        <begin position="16"/>
        <end position="268"/>
    </location>
</feature>
<evidence type="ECO:0000256" key="2">
    <source>
        <dbReference type="ARBA" id="ARBA00022741"/>
    </source>
</evidence>
<organism evidence="7 8">
    <name type="scientific">Acrocarpospora macrocephala</name>
    <dbReference type="NCBI Taxonomy" id="150177"/>
    <lineage>
        <taxon>Bacteria</taxon>
        <taxon>Bacillati</taxon>
        <taxon>Actinomycetota</taxon>
        <taxon>Actinomycetes</taxon>
        <taxon>Streptosporangiales</taxon>
        <taxon>Streptosporangiaceae</taxon>
        <taxon>Acrocarpospora</taxon>
    </lineage>
</organism>
<accession>A0A5M3X8Q8</accession>
<evidence type="ECO:0000256" key="5">
    <source>
        <dbReference type="SAM" id="Phobius"/>
    </source>
</evidence>
<dbReference type="Proteomes" id="UP000331127">
    <property type="component" value="Unassembled WGS sequence"/>
</dbReference>
<dbReference type="InterPro" id="IPR011009">
    <property type="entry name" value="Kinase-like_dom_sf"/>
</dbReference>
<proteinExistence type="inferred from homology"/>
<dbReference type="Gene3D" id="1.10.510.10">
    <property type="entry name" value="Transferase(Phosphotransferase) domain 1"/>
    <property type="match status" value="1"/>
</dbReference>
<keyword evidence="5" id="KW-0812">Transmembrane</keyword>
<comment type="caution">
    <text evidence="7">The sequence shown here is derived from an EMBL/GenBank/DDBJ whole genome shotgun (WGS) entry which is preliminary data.</text>
</comment>
<evidence type="ECO:0000313" key="7">
    <source>
        <dbReference type="EMBL" id="GES14518.1"/>
    </source>
</evidence>
<feature type="transmembrane region" description="Helical" evidence="5">
    <location>
        <begin position="377"/>
        <end position="395"/>
    </location>
</feature>
<dbReference type="Pfam" id="PF00069">
    <property type="entry name" value="Pkinase"/>
    <property type="match status" value="1"/>
</dbReference>
<protein>
    <recommendedName>
        <fullName evidence="6">Protein kinase domain-containing protein</fullName>
    </recommendedName>
</protein>
<feature type="transmembrane region" description="Helical" evidence="5">
    <location>
        <begin position="402"/>
        <end position="420"/>
    </location>
</feature>
<dbReference type="InterPro" id="IPR017441">
    <property type="entry name" value="Protein_kinase_ATP_BS"/>
</dbReference>
<dbReference type="SUPFAM" id="SSF56112">
    <property type="entry name" value="Protein kinase-like (PK-like)"/>
    <property type="match status" value="1"/>
</dbReference>
<dbReference type="OrthoDB" id="9762169at2"/>
<feature type="transmembrane region" description="Helical" evidence="5">
    <location>
        <begin position="480"/>
        <end position="501"/>
    </location>
</feature>
<dbReference type="GO" id="GO:0004672">
    <property type="term" value="F:protein kinase activity"/>
    <property type="evidence" value="ECO:0007669"/>
    <property type="project" value="InterPro"/>
</dbReference>
<evidence type="ECO:0000259" key="6">
    <source>
        <dbReference type="PROSITE" id="PS50011"/>
    </source>
</evidence>
<keyword evidence="5" id="KW-0472">Membrane</keyword>
<dbReference type="RefSeq" id="WP_155359690.1">
    <property type="nucleotide sequence ID" value="NZ_BAAAHL010000049.1"/>
</dbReference>
<keyword evidence="3 4" id="KW-0067">ATP-binding</keyword>
<dbReference type="InterPro" id="IPR051931">
    <property type="entry name" value="PAK3-like"/>
</dbReference>